<keyword evidence="4" id="KW-1185">Reference proteome</keyword>
<name>K6GJY0_9GAMM</name>
<dbReference type="PATRIC" id="fig|1208365.4.peg.265"/>
<dbReference type="Gene3D" id="3.30.300.90">
    <property type="entry name" value="BolA-like"/>
    <property type="match status" value="1"/>
</dbReference>
<dbReference type="EMBL" id="AMWX01000001">
    <property type="protein sequence ID" value="EKO37321.1"/>
    <property type="molecule type" value="Genomic_DNA"/>
</dbReference>
<dbReference type="Pfam" id="PF01722">
    <property type="entry name" value="BolA"/>
    <property type="match status" value="1"/>
</dbReference>
<comment type="caution">
    <text evidence="3">The sequence shown here is derived from an EMBL/GenBank/DDBJ whole genome shotgun (WGS) entry which is preliminary data.</text>
</comment>
<proteinExistence type="inferred from homology"/>
<protein>
    <submittedName>
        <fullName evidence="3">BolA-like protein</fullName>
    </submittedName>
</protein>
<dbReference type="InterPro" id="IPR002634">
    <property type="entry name" value="BolA"/>
</dbReference>
<dbReference type="SUPFAM" id="SSF82657">
    <property type="entry name" value="BolA-like"/>
    <property type="match status" value="1"/>
</dbReference>
<gene>
    <name evidence="3" type="ORF">B273_0263</name>
</gene>
<organism evidence="3 4">
    <name type="scientific">SAR86 cluster bacterium SAR86E</name>
    <dbReference type="NCBI Taxonomy" id="1208365"/>
    <lineage>
        <taxon>Bacteria</taxon>
        <taxon>Pseudomonadati</taxon>
        <taxon>Pseudomonadota</taxon>
        <taxon>Gammaproteobacteria</taxon>
        <taxon>SAR86 cluster</taxon>
    </lineage>
</organism>
<reference evidence="3 4" key="1">
    <citation type="submission" date="2012-09" db="EMBL/GenBank/DDBJ databases">
        <authorList>
            <person name="Dupont C.L."/>
            <person name="Rusch D.B."/>
            <person name="Lombardo M.-J."/>
            <person name="Novotny M."/>
            <person name="Yee-Greenbaum J."/>
            <person name="Laskin R."/>
        </authorList>
    </citation>
    <scope>NUCLEOTIDE SEQUENCE [LARGE SCALE GENOMIC DNA]</scope>
    <source>
        <strain evidence="3">SAR86E</strain>
    </source>
</reference>
<evidence type="ECO:0000256" key="1">
    <source>
        <dbReference type="ARBA" id="ARBA00005578"/>
    </source>
</evidence>
<comment type="similarity">
    <text evidence="1 2">Belongs to the BolA/IbaG family.</text>
</comment>
<dbReference type="PIRSF" id="PIRSF003113">
    <property type="entry name" value="BolA"/>
    <property type="match status" value="1"/>
</dbReference>
<dbReference type="AlphaFoldDB" id="K6GJY0"/>
<accession>K6GJY0</accession>
<sequence length="101" mass="11544">MSLYSEIIDSLNKSIDPENIFLENESAMHNVPPDSETHFKLVIVADDFIGMSKLNRHKVIYKTLSEIMKKIHALSIQAFTKDEYKSNPIILNSPDCSKKHP</sequence>
<dbReference type="STRING" id="1208365.B273_0263"/>
<evidence type="ECO:0000313" key="3">
    <source>
        <dbReference type="EMBL" id="EKO37321.1"/>
    </source>
</evidence>
<evidence type="ECO:0000256" key="2">
    <source>
        <dbReference type="RuleBase" id="RU003860"/>
    </source>
</evidence>
<dbReference type="InterPro" id="IPR036065">
    <property type="entry name" value="BolA-like_sf"/>
</dbReference>
<evidence type="ECO:0000313" key="4">
    <source>
        <dbReference type="Proteomes" id="UP000010310"/>
    </source>
</evidence>
<dbReference type="Proteomes" id="UP000010310">
    <property type="component" value="Unassembled WGS sequence"/>
</dbReference>
<dbReference type="InterPro" id="IPR050961">
    <property type="entry name" value="BolA/IbaG_stress_morph_reg"/>
</dbReference>
<dbReference type="PANTHER" id="PTHR46229:SF2">
    <property type="entry name" value="BOLA-LIKE PROTEIN 1"/>
    <property type="match status" value="1"/>
</dbReference>
<dbReference type="PANTHER" id="PTHR46229">
    <property type="entry name" value="BOLA TRANSCRIPTION REGULATOR"/>
    <property type="match status" value="1"/>
</dbReference>